<comment type="caution">
    <text evidence="13">The sequence shown here is derived from an EMBL/GenBank/DDBJ whole genome shotgun (WGS) entry which is preliminary data.</text>
</comment>
<dbReference type="Pfam" id="PF02518">
    <property type="entry name" value="HATPase_c"/>
    <property type="match status" value="1"/>
</dbReference>
<organism evidence="13 14">
    <name type="scientific">Tenacibaculum platacis</name>
    <dbReference type="NCBI Taxonomy" id="3137852"/>
    <lineage>
        <taxon>Bacteria</taxon>
        <taxon>Pseudomonadati</taxon>
        <taxon>Bacteroidota</taxon>
        <taxon>Flavobacteriia</taxon>
        <taxon>Flavobacteriales</taxon>
        <taxon>Flavobacteriaceae</taxon>
        <taxon>Tenacibaculum</taxon>
    </lineage>
</organism>
<dbReference type="Proteomes" id="UP001497416">
    <property type="component" value="Unassembled WGS sequence"/>
</dbReference>
<dbReference type="PANTHER" id="PTHR24421">
    <property type="entry name" value="NITRATE/NITRITE SENSOR PROTEIN NARX-RELATED"/>
    <property type="match status" value="1"/>
</dbReference>
<dbReference type="PROSITE" id="PS50109">
    <property type="entry name" value="HIS_KIN"/>
    <property type="match status" value="1"/>
</dbReference>
<dbReference type="InterPro" id="IPR050482">
    <property type="entry name" value="Sensor_HK_TwoCompSys"/>
</dbReference>
<dbReference type="InterPro" id="IPR005467">
    <property type="entry name" value="His_kinase_dom"/>
</dbReference>
<keyword evidence="10" id="KW-1133">Transmembrane helix</keyword>
<keyword evidence="8" id="KW-0902">Two-component regulatory system</keyword>
<dbReference type="PANTHER" id="PTHR24421:SF10">
    <property type="entry name" value="NITRATE_NITRITE SENSOR PROTEIN NARQ"/>
    <property type="match status" value="1"/>
</dbReference>
<sequence length="616" mass="71374">MKKALILVLIYCSSVYAQNFKGQIDKLYNYNLLFEGNDLESLYLKFQAELIIDAKPNIKIYQSIKTKVKSNRDSILLALIEGDNVWLSNNFKRDSISFTNYFSAYQKSIQQNDSTLICESLNRINRYCLESEENIKDFGFYSNQYISFANSNYQKAKSKFFRLSYILQSNFLINNSLPNNILDLFNKDIAFCKNHNEIYVMAEFHNLLGVTYDVFYKKMNRSLDNYQIAEKIFSTQKKLNYFKTKLFNIYINKAHIYHQKKQYKLSNIEIGKALKINQKKNNIRIKRALELVSSNFQKLNQLDSSLYYLKKSKTLGDSIGLIQKAIAISDITEKYQAEKKEKENLELREKRKQDKILLFSGALFMILGSLIAYLNLKNSKRKRLLAEQQKELEKQKNLTLLKEQEITTINAMVAGQEKERIRIAEDLHDNIGSVLATLKLHFENLKLNREKKHFNQEELYNKTEKLIDETYLKVRSIAHAKNAGVIANQGLLVAIKIMADKISSANQLHIEIVDFGLDKPIESNLEITIFRIIQELITNTIKHAEATEVTINLSLFDENLNVIFEDNGKGFNDSKIDFKNGMGLGSIQKRIEHYNGTFQIDSVLNRGTSIILNIPV</sequence>
<evidence type="ECO:0000313" key="14">
    <source>
        <dbReference type="Proteomes" id="UP001497416"/>
    </source>
</evidence>
<evidence type="ECO:0000256" key="5">
    <source>
        <dbReference type="ARBA" id="ARBA00022741"/>
    </source>
</evidence>
<evidence type="ECO:0000256" key="6">
    <source>
        <dbReference type="ARBA" id="ARBA00022777"/>
    </source>
</evidence>
<name>A0ABM9NYL0_9FLAO</name>
<keyword evidence="6 13" id="KW-0418">Kinase</keyword>
<evidence type="ECO:0000256" key="3">
    <source>
        <dbReference type="ARBA" id="ARBA00022553"/>
    </source>
</evidence>
<dbReference type="GO" id="GO:0004673">
    <property type="term" value="F:protein histidine kinase activity"/>
    <property type="evidence" value="ECO:0007669"/>
    <property type="project" value="UniProtKB-EC"/>
</dbReference>
<gene>
    <name evidence="13" type="ORF">T190607A01A_20251</name>
</gene>
<dbReference type="EC" id="2.7.13.3" evidence="2"/>
<keyword evidence="4 13" id="KW-0808">Transferase</keyword>
<feature type="chain" id="PRO_5046851034" description="histidine kinase" evidence="11">
    <location>
        <begin position="18"/>
        <end position="616"/>
    </location>
</feature>
<protein>
    <recommendedName>
        <fullName evidence="2">histidine kinase</fullName>
        <ecNumber evidence="2">2.7.13.3</ecNumber>
    </recommendedName>
</protein>
<evidence type="ECO:0000256" key="9">
    <source>
        <dbReference type="SAM" id="Coils"/>
    </source>
</evidence>
<evidence type="ECO:0000259" key="12">
    <source>
        <dbReference type="PROSITE" id="PS50109"/>
    </source>
</evidence>
<keyword evidence="7" id="KW-0067">ATP-binding</keyword>
<dbReference type="CDD" id="cd16917">
    <property type="entry name" value="HATPase_UhpB-NarQ-NarX-like"/>
    <property type="match status" value="1"/>
</dbReference>
<feature type="transmembrane region" description="Helical" evidence="10">
    <location>
        <begin position="356"/>
        <end position="376"/>
    </location>
</feature>
<feature type="signal peptide" evidence="11">
    <location>
        <begin position="1"/>
        <end position="17"/>
    </location>
</feature>
<evidence type="ECO:0000313" key="13">
    <source>
        <dbReference type="EMBL" id="CAL2084125.1"/>
    </source>
</evidence>
<reference evidence="13 14" key="1">
    <citation type="submission" date="2024-05" db="EMBL/GenBank/DDBJ databases">
        <authorList>
            <person name="Duchaud E."/>
        </authorList>
    </citation>
    <scope>NUCLEOTIDE SEQUENCE [LARGE SCALE GENOMIC DNA]</scope>
    <source>
        <strain evidence="13">Ena-SAMPLE-TAB-13-05-2024-13:56:06:370-140302</strain>
    </source>
</reference>
<dbReference type="Gene3D" id="1.20.5.1930">
    <property type="match status" value="1"/>
</dbReference>
<dbReference type="SMART" id="SM00387">
    <property type="entry name" value="HATPase_c"/>
    <property type="match status" value="1"/>
</dbReference>
<keyword evidence="10" id="KW-0472">Membrane</keyword>
<evidence type="ECO:0000256" key="8">
    <source>
        <dbReference type="ARBA" id="ARBA00023012"/>
    </source>
</evidence>
<feature type="coiled-coil region" evidence="9">
    <location>
        <begin position="328"/>
        <end position="405"/>
    </location>
</feature>
<feature type="domain" description="Histidine kinase" evidence="12">
    <location>
        <begin position="529"/>
        <end position="616"/>
    </location>
</feature>
<keyword evidence="10" id="KW-0812">Transmembrane</keyword>
<keyword evidence="5" id="KW-0547">Nucleotide-binding</keyword>
<keyword evidence="11" id="KW-0732">Signal</keyword>
<evidence type="ECO:0000256" key="2">
    <source>
        <dbReference type="ARBA" id="ARBA00012438"/>
    </source>
</evidence>
<dbReference type="InterPro" id="IPR003594">
    <property type="entry name" value="HATPase_dom"/>
</dbReference>
<dbReference type="EMBL" id="CAXIXY010000004">
    <property type="protein sequence ID" value="CAL2084125.1"/>
    <property type="molecule type" value="Genomic_DNA"/>
</dbReference>
<evidence type="ECO:0000256" key="11">
    <source>
        <dbReference type="SAM" id="SignalP"/>
    </source>
</evidence>
<dbReference type="InterPro" id="IPR036890">
    <property type="entry name" value="HATPase_C_sf"/>
</dbReference>
<evidence type="ECO:0000256" key="7">
    <source>
        <dbReference type="ARBA" id="ARBA00022840"/>
    </source>
</evidence>
<keyword evidence="9" id="KW-0175">Coiled coil</keyword>
<dbReference type="Gene3D" id="3.30.565.10">
    <property type="entry name" value="Histidine kinase-like ATPase, C-terminal domain"/>
    <property type="match status" value="1"/>
</dbReference>
<evidence type="ECO:0000256" key="1">
    <source>
        <dbReference type="ARBA" id="ARBA00000085"/>
    </source>
</evidence>
<dbReference type="Pfam" id="PF07730">
    <property type="entry name" value="HisKA_3"/>
    <property type="match status" value="1"/>
</dbReference>
<comment type="catalytic activity">
    <reaction evidence="1">
        <text>ATP + protein L-histidine = ADP + protein N-phospho-L-histidine.</text>
        <dbReference type="EC" id="2.7.13.3"/>
    </reaction>
</comment>
<keyword evidence="14" id="KW-1185">Reference proteome</keyword>
<dbReference type="SUPFAM" id="SSF55874">
    <property type="entry name" value="ATPase domain of HSP90 chaperone/DNA topoisomerase II/histidine kinase"/>
    <property type="match status" value="1"/>
</dbReference>
<dbReference type="RefSeq" id="WP_348711674.1">
    <property type="nucleotide sequence ID" value="NZ_CAXIXY010000004.1"/>
</dbReference>
<keyword evidence="3" id="KW-0597">Phosphoprotein</keyword>
<evidence type="ECO:0000256" key="4">
    <source>
        <dbReference type="ARBA" id="ARBA00022679"/>
    </source>
</evidence>
<proteinExistence type="predicted"/>
<evidence type="ECO:0000256" key="10">
    <source>
        <dbReference type="SAM" id="Phobius"/>
    </source>
</evidence>
<dbReference type="InterPro" id="IPR011712">
    <property type="entry name" value="Sig_transdc_His_kin_sub3_dim/P"/>
</dbReference>
<accession>A0ABM9NYL0</accession>